<evidence type="ECO:0000313" key="1">
    <source>
        <dbReference type="EMBL" id="KAF7831990.1"/>
    </source>
</evidence>
<dbReference type="Proteomes" id="UP000634136">
    <property type="component" value="Unassembled WGS sequence"/>
</dbReference>
<reference evidence="1" key="1">
    <citation type="submission" date="2020-09" db="EMBL/GenBank/DDBJ databases">
        <title>Genome-Enabled Discovery of Anthraquinone Biosynthesis in Senna tora.</title>
        <authorList>
            <person name="Kang S.-H."/>
            <person name="Pandey R.P."/>
            <person name="Lee C.-M."/>
            <person name="Sim J.-S."/>
            <person name="Jeong J.-T."/>
            <person name="Choi B.-S."/>
            <person name="Jung M."/>
            <person name="Ginzburg D."/>
            <person name="Zhao K."/>
            <person name="Won S.Y."/>
            <person name="Oh T.-J."/>
            <person name="Yu Y."/>
            <person name="Kim N.-H."/>
            <person name="Lee O.R."/>
            <person name="Lee T.-H."/>
            <person name="Bashyal P."/>
            <person name="Kim T.-S."/>
            <person name="Lee W.-H."/>
            <person name="Kawkins C."/>
            <person name="Kim C.-K."/>
            <person name="Kim J.S."/>
            <person name="Ahn B.O."/>
            <person name="Rhee S.Y."/>
            <person name="Sohng J.K."/>
        </authorList>
    </citation>
    <scope>NUCLEOTIDE SEQUENCE</scope>
    <source>
        <tissue evidence="1">Leaf</tissue>
    </source>
</reference>
<dbReference type="EMBL" id="JAAIUW010000005">
    <property type="protein sequence ID" value="KAF7831990.1"/>
    <property type="molecule type" value="Genomic_DNA"/>
</dbReference>
<keyword evidence="2" id="KW-1185">Reference proteome</keyword>
<evidence type="ECO:0000313" key="2">
    <source>
        <dbReference type="Proteomes" id="UP000634136"/>
    </source>
</evidence>
<proteinExistence type="predicted"/>
<organism evidence="1 2">
    <name type="scientific">Senna tora</name>
    <dbReference type="NCBI Taxonomy" id="362788"/>
    <lineage>
        <taxon>Eukaryota</taxon>
        <taxon>Viridiplantae</taxon>
        <taxon>Streptophyta</taxon>
        <taxon>Embryophyta</taxon>
        <taxon>Tracheophyta</taxon>
        <taxon>Spermatophyta</taxon>
        <taxon>Magnoliopsida</taxon>
        <taxon>eudicotyledons</taxon>
        <taxon>Gunneridae</taxon>
        <taxon>Pentapetalae</taxon>
        <taxon>rosids</taxon>
        <taxon>fabids</taxon>
        <taxon>Fabales</taxon>
        <taxon>Fabaceae</taxon>
        <taxon>Caesalpinioideae</taxon>
        <taxon>Cassia clade</taxon>
        <taxon>Senna</taxon>
    </lineage>
</organism>
<comment type="caution">
    <text evidence="1">The sequence shown here is derived from an EMBL/GenBank/DDBJ whole genome shotgun (WGS) entry which is preliminary data.</text>
</comment>
<gene>
    <name evidence="1" type="ORF">G2W53_014323</name>
</gene>
<protein>
    <submittedName>
        <fullName evidence="1">Uncharacterized protein</fullName>
    </submittedName>
</protein>
<sequence>MASPIRPLNPLGFQNAMRNDRHDFTHLPCDHDSHSIIKSTRIPKYNAKRSIQSRFSIQNVFRNDLTHLPWDHKSLSSIKSTRIPKYNAKQSV</sequence>
<dbReference type="AlphaFoldDB" id="A0A835C5J5"/>
<name>A0A835C5J5_9FABA</name>
<accession>A0A835C5J5</accession>